<evidence type="ECO:0008006" key="3">
    <source>
        <dbReference type="Google" id="ProtNLM"/>
    </source>
</evidence>
<dbReference type="PROSITE" id="PS51257">
    <property type="entry name" value="PROKAR_LIPOPROTEIN"/>
    <property type="match status" value="1"/>
</dbReference>
<reference evidence="2" key="1">
    <citation type="journal article" date="2019" name="Int. J. Syst. Evol. Microbiol.">
        <title>The Global Catalogue of Microorganisms (GCM) 10K type strain sequencing project: providing services to taxonomists for standard genome sequencing and annotation.</title>
        <authorList>
            <consortium name="The Broad Institute Genomics Platform"/>
            <consortium name="The Broad Institute Genome Sequencing Center for Infectious Disease"/>
            <person name="Wu L."/>
            <person name="Ma J."/>
        </authorList>
    </citation>
    <scope>NUCLEOTIDE SEQUENCE [LARGE SCALE GENOMIC DNA]</scope>
    <source>
        <strain evidence="2">JCM 16981</strain>
    </source>
</reference>
<name>A0ABP7EYM8_9STAP</name>
<protein>
    <recommendedName>
        <fullName evidence="3">ABC transporter periplasmic binding protein yphF</fullName>
    </recommendedName>
</protein>
<keyword evidence="2" id="KW-1185">Reference proteome</keyword>
<evidence type="ECO:0000313" key="1">
    <source>
        <dbReference type="EMBL" id="GAA3725688.1"/>
    </source>
</evidence>
<sequence length="240" mass="27722">MHRWRLMVMIIISTILMAGCLYPESEKAERQMPDEAQIQMVQNAVDLFSQDSGGLLPIKTKEGQREYLEYQIDFEKLVPDYLEKRPENSYEMGGHYQYVVIDAEDDPKVKLADLRITEEVRSLRLRLNAMGEHVELDEQIGPNVYPLDLKFYNLESNPTIKSPYTGAALNVYYNGGEEFIVDYREDVGKIIKENDLSFETGEDVRSVLYEYTPIVPVYSPEITVDENNNPIFMTNRSKGD</sequence>
<accession>A0ABP7EYM8</accession>
<dbReference type="EMBL" id="BAABCK010000023">
    <property type="protein sequence ID" value="GAA3725688.1"/>
    <property type="molecule type" value="Genomic_DNA"/>
</dbReference>
<dbReference type="Proteomes" id="UP001500920">
    <property type="component" value="Unassembled WGS sequence"/>
</dbReference>
<evidence type="ECO:0000313" key="2">
    <source>
        <dbReference type="Proteomes" id="UP001500920"/>
    </source>
</evidence>
<comment type="caution">
    <text evidence="1">The sequence shown here is derived from an EMBL/GenBank/DDBJ whole genome shotgun (WGS) entry which is preliminary data.</text>
</comment>
<proteinExistence type="predicted"/>
<organism evidence="1 2">
    <name type="scientific">Salinicoccus jeotgali</name>
    <dbReference type="NCBI Taxonomy" id="381634"/>
    <lineage>
        <taxon>Bacteria</taxon>
        <taxon>Bacillati</taxon>
        <taxon>Bacillota</taxon>
        <taxon>Bacilli</taxon>
        <taxon>Bacillales</taxon>
        <taxon>Staphylococcaceae</taxon>
        <taxon>Salinicoccus</taxon>
    </lineage>
</organism>
<dbReference type="RefSeq" id="WP_344702954.1">
    <property type="nucleotide sequence ID" value="NZ_BAABCK010000023.1"/>
</dbReference>
<gene>
    <name evidence="1" type="ORF">GCM10022378_14460</name>
</gene>